<dbReference type="InterPro" id="IPR051678">
    <property type="entry name" value="AGP_Transferase"/>
</dbReference>
<dbReference type="Proteomes" id="UP000654918">
    <property type="component" value="Unassembled WGS sequence"/>
</dbReference>
<gene>
    <name evidence="2" type="ORF">CPLU01_12243</name>
</gene>
<dbReference type="AlphaFoldDB" id="A0A8H6N732"/>
<proteinExistence type="predicted"/>
<evidence type="ECO:0000313" key="3">
    <source>
        <dbReference type="Proteomes" id="UP000654918"/>
    </source>
</evidence>
<sequence>MEFLQRQTRIPSPRVYDWACESDLTNAVGVGYILMEKMPGTPLDWQGATAAQREKVVRQLADIMLEIERHPFDKLGSLMTTPTEFGIQVQGLAQHYAFRSGEGDGPPGPFHSSREASRALLEAHLRMIAGGEIGTAENSVDIFLAHRPRLDVLDRVWVEDKGDHILVNADLDIVGVIDWEWCGNALREEAFSSPCMMWPVAALYDGSNELSDEEMPLARVFCERGREDLARCVLEGRRVQIFLFAIGPDGAAHEDRRTLACLFMGLKKMFEPGHD</sequence>
<evidence type="ECO:0000259" key="1">
    <source>
        <dbReference type="Pfam" id="PF01636"/>
    </source>
</evidence>
<dbReference type="PANTHER" id="PTHR21310">
    <property type="entry name" value="AMINOGLYCOSIDE PHOSPHOTRANSFERASE-RELATED-RELATED"/>
    <property type="match status" value="1"/>
</dbReference>
<accession>A0A8H6N732</accession>
<reference evidence="2" key="1">
    <citation type="journal article" date="2020" name="Phytopathology">
        <title>Genome Sequence Resources of Colletotrichum truncatum, C. plurivorum, C. musicola, and C. sojae: Four Species Pathogenic to Soybean (Glycine max).</title>
        <authorList>
            <person name="Rogerio F."/>
            <person name="Boufleur T.R."/>
            <person name="Ciampi-Guillardi M."/>
            <person name="Sukno S.A."/>
            <person name="Thon M.R."/>
            <person name="Massola Junior N.S."/>
            <person name="Baroncelli R."/>
        </authorList>
    </citation>
    <scope>NUCLEOTIDE SEQUENCE</scope>
    <source>
        <strain evidence="2">LFN00145</strain>
    </source>
</reference>
<name>A0A8H6N732_9PEZI</name>
<dbReference type="EMBL" id="WIGO01000247">
    <property type="protein sequence ID" value="KAF6822063.1"/>
    <property type="molecule type" value="Genomic_DNA"/>
</dbReference>
<comment type="caution">
    <text evidence="2">The sequence shown here is derived from an EMBL/GenBank/DDBJ whole genome shotgun (WGS) entry which is preliminary data.</text>
</comment>
<dbReference type="SUPFAM" id="SSF56112">
    <property type="entry name" value="Protein kinase-like (PK-like)"/>
    <property type="match status" value="1"/>
</dbReference>
<keyword evidence="3" id="KW-1185">Reference proteome</keyword>
<organism evidence="2 3">
    <name type="scientific">Colletotrichum plurivorum</name>
    <dbReference type="NCBI Taxonomy" id="2175906"/>
    <lineage>
        <taxon>Eukaryota</taxon>
        <taxon>Fungi</taxon>
        <taxon>Dikarya</taxon>
        <taxon>Ascomycota</taxon>
        <taxon>Pezizomycotina</taxon>
        <taxon>Sordariomycetes</taxon>
        <taxon>Hypocreomycetidae</taxon>
        <taxon>Glomerellales</taxon>
        <taxon>Glomerellaceae</taxon>
        <taxon>Colletotrichum</taxon>
        <taxon>Colletotrichum orchidearum species complex</taxon>
    </lineage>
</organism>
<dbReference type="InterPro" id="IPR011009">
    <property type="entry name" value="Kinase-like_dom_sf"/>
</dbReference>
<dbReference type="InterPro" id="IPR002575">
    <property type="entry name" value="Aminoglycoside_PTrfase"/>
</dbReference>
<protein>
    <recommendedName>
        <fullName evidence="1">Aminoglycoside phosphotransferase domain-containing protein</fullName>
    </recommendedName>
</protein>
<feature type="domain" description="Aminoglycoside phosphotransferase" evidence="1">
    <location>
        <begin position="8"/>
        <end position="189"/>
    </location>
</feature>
<dbReference type="Pfam" id="PF01636">
    <property type="entry name" value="APH"/>
    <property type="match status" value="1"/>
</dbReference>
<evidence type="ECO:0000313" key="2">
    <source>
        <dbReference type="EMBL" id="KAF6822063.1"/>
    </source>
</evidence>
<dbReference type="PANTHER" id="PTHR21310:SF15">
    <property type="entry name" value="AMINOGLYCOSIDE PHOSPHOTRANSFERASE DOMAIN-CONTAINING PROTEIN"/>
    <property type="match status" value="1"/>
</dbReference>